<keyword evidence="2" id="KW-1185">Reference proteome</keyword>
<sequence length="706" mass="78930">MCAAQGTAKQEAAMGHGTRALLSANHNGRDEGEVARIRADHPDEPECVLNDRVLGGIAVTRAIGDQVFKLPLIWTQRVFDVADPNAYLFTRLHGMLQRNLTPPYVSNIPEVRHVDLSHTAPEDTVLILASDGLADLYEAEYELEDVAKRWVHTATSCTNGKPATQLLRAGMGGGDVEKASWYLTVEMDQPWLDDVTVIVDSVELCNFLLTAHSLLLSLILTSTTLTTAHILRTSQDIDIFIMSLVAEQVEYTNTHGLFTCLSCTIAFLSAADQREHYRSDHHRYNMKRRVAGLPPVSAETFNSKVLERKAETAIMASSKGSICEVCGKTYTTENAYRSHINSKKHKENELKASEKLARKLSTSEPTEDVVESTPEAATSRLTEITVTEEVTEKLAAVTLTVDADASEAEVNQTIDEKIAAARSRLQPTQCLFCPEPSSTLEANLAHMSVTHSFFIPDTEYLIDVSGLITYLGEKIAVGNVCIYCNGKGREFRTLDAVRKHMVDKGHCKIAYETEKDRLELSDFYDFSASYPDAAKSKKTRRRVVIEEDDDEWEDEDGDEEEDVDEVVDVVSDEESEGDLPDNQVTYGDTPYELVLPSGARIGHRSLRRYYAQSFHFRSDKPQDPNSGAAIVRRLLADKNTDLVPRKGGFGAYGTGTEVIKARNRGEAREAGRHVREHRDQRRREEFKTRVGFIHNHQKHYRDPLLQ</sequence>
<dbReference type="Proteomes" id="UP001148662">
    <property type="component" value="Unassembled WGS sequence"/>
</dbReference>
<evidence type="ECO:0000313" key="2">
    <source>
        <dbReference type="Proteomes" id="UP001148662"/>
    </source>
</evidence>
<evidence type="ECO:0000313" key="1">
    <source>
        <dbReference type="EMBL" id="KAJ3547651.1"/>
    </source>
</evidence>
<proteinExistence type="predicted"/>
<gene>
    <name evidence="1" type="ORF">NM688_g5376</name>
</gene>
<reference evidence="1" key="1">
    <citation type="submission" date="2022-07" db="EMBL/GenBank/DDBJ databases">
        <title>Genome Sequence of Phlebia brevispora.</title>
        <authorList>
            <person name="Buettner E."/>
        </authorList>
    </citation>
    <scope>NUCLEOTIDE SEQUENCE</scope>
    <source>
        <strain evidence="1">MPL23</strain>
    </source>
</reference>
<dbReference type="EMBL" id="JANHOG010000984">
    <property type="protein sequence ID" value="KAJ3547651.1"/>
    <property type="molecule type" value="Genomic_DNA"/>
</dbReference>
<organism evidence="1 2">
    <name type="scientific">Phlebia brevispora</name>
    <dbReference type="NCBI Taxonomy" id="194682"/>
    <lineage>
        <taxon>Eukaryota</taxon>
        <taxon>Fungi</taxon>
        <taxon>Dikarya</taxon>
        <taxon>Basidiomycota</taxon>
        <taxon>Agaricomycotina</taxon>
        <taxon>Agaricomycetes</taxon>
        <taxon>Polyporales</taxon>
        <taxon>Meruliaceae</taxon>
        <taxon>Phlebia</taxon>
    </lineage>
</organism>
<name>A0ACC1SWA3_9APHY</name>
<protein>
    <submittedName>
        <fullName evidence="1">Uncharacterized protein</fullName>
    </submittedName>
</protein>
<accession>A0ACC1SWA3</accession>
<comment type="caution">
    <text evidence="1">The sequence shown here is derived from an EMBL/GenBank/DDBJ whole genome shotgun (WGS) entry which is preliminary data.</text>
</comment>